<feature type="compositionally biased region" description="Basic and acidic residues" evidence="1">
    <location>
        <begin position="92"/>
        <end position="102"/>
    </location>
</feature>
<evidence type="ECO:0000313" key="2">
    <source>
        <dbReference type="EMBL" id="KAF6761442.1"/>
    </source>
</evidence>
<dbReference type="Proteomes" id="UP000521943">
    <property type="component" value="Unassembled WGS sequence"/>
</dbReference>
<dbReference type="AlphaFoldDB" id="A0A8H6IBV7"/>
<dbReference type="EMBL" id="JACGCI010000009">
    <property type="protein sequence ID" value="KAF6761442.1"/>
    <property type="molecule type" value="Genomic_DNA"/>
</dbReference>
<evidence type="ECO:0000256" key="1">
    <source>
        <dbReference type="SAM" id="MobiDB-lite"/>
    </source>
</evidence>
<reference evidence="2 3" key="1">
    <citation type="submission" date="2020-07" db="EMBL/GenBank/DDBJ databases">
        <title>Comparative genomics of pyrophilous fungi reveals a link between fire events and developmental genes.</title>
        <authorList>
            <consortium name="DOE Joint Genome Institute"/>
            <person name="Steindorff A.S."/>
            <person name="Carver A."/>
            <person name="Calhoun S."/>
            <person name="Stillman K."/>
            <person name="Liu H."/>
            <person name="Lipzen A."/>
            <person name="Pangilinan J."/>
            <person name="Labutti K."/>
            <person name="Bruns T.D."/>
            <person name="Grigoriev I.V."/>
        </authorList>
    </citation>
    <scope>NUCLEOTIDE SEQUENCE [LARGE SCALE GENOMIC DNA]</scope>
    <source>
        <strain evidence="2 3">CBS 144469</strain>
    </source>
</reference>
<evidence type="ECO:0000313" key="3">
    <source>
        <dbReference type="Proteomes" id="UP000521943"/>
    </source>
</evidence>
<sequence>MLSTRHEYPWLPGHDPDPHREMHTASSSWPTEIVKQAALKRKKIEILAPVSDEGSSEGEDKDSDELDPECQYVKRSHITRTRAMLWRRKVQRVESGAEKENEGDPVSESRGNKESEGVMEGIEPAESKAIVDGESSDIDRVRKCENVVIKNEAGGGKPGAVEVPCAEDRRDYVTVQYHLIYEGYPNAPEWNNINNINVCAHLIAAYWSMAMKLPINVDEARNAQQLWASSVDETQVNKIEELLDKKAIVGDYEALVATLETVANIPASCKTPTFASTLESWNSHWSKEAIHKGFLSLIDSKDHVSQEMAKLLHVVDAAHSLPAAAADAALGTFGGRSHSLESWTNSHYYLLVVPAPAYGPEHWKGDCQGACGGWI</sequence>
<accession>A0A8H6IBV7</accession>
<feature type="region of interest" description="Disordered" evidence="1">
    <location>
        <begin position="92"/>
        <end position="134"/>
    </location>
</feature>
<comment type="caution">
    <text evidence="2">The sequence shown here is derived from an EMBL/GenBank/DDBJ whole genome shotgun (WGS) entry which is preliminary data.</text>
</comment>
<feature type="compositionally biased region" description="Basic and acidic residues" evidence="1">
    <location>
        <begin position="125"/>
        <end position="134"/>
    </location>
</feature>
<proteinExistence type="predicted"/>
<gene>
    <name evidence="2" type="ORF">DFP72DRAFT_842367</name>
</gene>
<name>A0A8H6IBV7_9AGAR</name>
<feature type="region of interest" description="Disordered" evidence="1">
    <location>
        <begin position="45"/>
        <end position="68"/>
    </location>
</feature>
<feature type="compositionally biased region" description="Acidic residues" evidence="1">
    <location>
        <begin position="54"/>
        <end position="68"/>
    </location>
</feature>
<feature type="region of interest" description="Disordered" evidence="1">
    <location>
        <begin position="1"/>
        <end position="28"/>
    </location>
</feature>
<feature type="compositionally biased region" description="Basic and acidic residues" evidence="1">
    <location>
        <begin position="1"/>
        <end position="23"/>
    </location>
</feature>
<organism evidence="2 3">
    <name type="scientific">Ephemerocybe angulata</name>
    <dbReference type="NCBI Taxonomy" id="980116"/>
    <lineage>
        <taxon>Eukaryota</taxon>
        <taxon>Fungi</taxon>
        <taxon>Dikarya</taxon>
        <taxon>Basidiomycota</taxon>
        <taxon>Agaricomycotina</taxon>
        <taxon>Agaricomycetes</taxon>
        <taxon>Agaricomycetidae</taxon>
        <taxon>Agaricales</taxon>
        <taxon>Agaricineae</taxon>
        <taxon>Psathyrellaceae</taxon>
        <taxon>Ephemerocybe</taxon>
    </lineage>
</organism>
<keyword evidence="3" id="KW-1185">Reference proteome</keyword>
<protein>
    <submittedName>
        <fullName evidence="2">Uncharacterized protein</fullName>
    </submittedName>
</protein>